<gene>
    <name evidence="3" type="ORF">H9815_14100</name>
</gene>
<feature type="compositionally biased region" description="Low complexity" evidence="1">
    <location>
        <begin position="7"/>
        <end position="18"/>
    </location>
</feature>
<feature type="region of interest" description="Disordered" evidence="1">
    <location>
        <begin position="1"/>
        <end position="41"/>
    </location>
</feature>
<evidence type="ECO:0000313" key="4">
    <source>
        <dbReference type="Proteomes" id="UP000824037"/>
    </source>
</evidence>
<keyword evidence="2" id="KW-0472">Membrane</keyword>
<reference evidence="3" key="2">
    <citation type="submission" date="2021-04" db="EMBL/GenBank/DDBJ databases">
        <authorList>
            <person name="Gilroy R."/>
        </authorList>
    </citation>
    <scope>NUCLEOTIDE SEQUENCE</scope>
    <source>
        <strain evidence="3">ChiGjej4B4-7305</strain>
    </source>
</reference>
<sequence>MPPPPGGSYSAAPAPGSGPQFGGPSGSQSYQQGGPFGPGGASAAKNRTPLIVGGIVAVIVLALLVVLAVRLIGDDGESTGAGGSTPSVTAPSSADPTDQPSADPTNQPSSGVGDGTLAVLGPGEVATVVGGTGESEVEVALMGVERNWQPEGSQAVVCPDPEGEYIALEFEFTTLPALADGAGSYSFAGFEVGLANDRGTALDASGVAGLFCLSTDQRAPSEVAPGETFTGWAVVDAPAEASHVLWEPFLSFSEQPTYAWSLADF</sequence>
<organism evidence="3 4">
    <name type="scientific">Candidatus Ruania gallistercoris</name>
    <dbReference type="NCBI Taxonomy" id="2838746"/>
    <lineage>
        <taxon>Bacteria</taxon>
        <taxon>Bacillati</taxon>
        <taxon>Actinomycetota</taxon>
        <taxon>Actinomycetes</taxon>
        <taxon>Micrococcales</taxon>
        <taxon>Ruaniaceae</taxon>
        <taxon>Ruania</taxon>
    </lineage>
</organism>
<feature type="compositionally biased region" description="Polar residues" evidence="1">
    <location>
        <begin position="84"/>
        <end position="110"/>
    </location>
</feature>
<dbReference type="Proteomes" id="UP000824037">
    <property type="component" value="Unassembled WGS sequence"/>
</dbReference>
<evidence type="ECO:0008006" key="5">
    <source>
        <dbReference type="Google" id="ProtNLM"/>
    </source>
</evidence>
<comment type="caution">
    <text evidence="3">The sequence shown here is derived from an EMBL/GenBank/DDBJ whole genome shotgun (WGS) entry which is preliminary data.</text>
</comment>
<protein>
    <recommendedName>
        <fullName evidence="5">DUF4352 domain-containing protein</fullName>
    </recommendedName>
</protein>
<feature type="region of interest" description="Disordered" evidence="1">
    <location>
        <begin position="75"/>
        <end position="117"/>
    </location>
</feature>
<evidence type="ECO:0000313" key="3">
    <source>
        <dbReference type="EMBL" id="HIZ36900.1"/>
    </source>
</evidence>
<feature type="transmembrane region" description="Helical" evidence="2">
    <location>
        <begin position="50"/>
        <end position="69"/>
    </location>
</feature>
<dbReference type="EMBL" id="DXBY01000244">
    <property type="protein sequence ID" value="HIZ36900.1"/>
    <property type="molecule type" value="Genomic_DNA"/>
</dbReference>
<accession>A0A9D2EGF5</accession>
<keyword evidence="2" id="KW-1133">Transmembrane helix</keyword>
<proteinExistence type="predicted"/>
<reference evidence="3" key="1">
    <citation type="journal article" date="2021" name="PeerJ">
        <title>Extensive microbial diversity within the chicken gut microbiome revealed by metagenomics and culture.</title>
        <authorList>
            <person name="Gilroy R."/>
            <person name="Ravi A."/>
            <person name="Getino M."/>
            <person name="Pursley I."/>
            <person name="Horton D.L."/>
            <person name="Alikhan N.F."/>
            <person name="Baker D."/>
            <person name="Gharbi K."/>
            <person name="Hall N."/>
            <person name="Watson M."/>
            <person name="Adriaenssens E.M."/>
            <person name="Foster-Nyarko E."/>
            <person name="Jarju S."/>
            <person name="Secka A."/>
            <person name="Antonio M."/>
            <person name="Oren A."/>
            <person name="Chaudhuri R.R."/>
            <person name="La Ragione R."/>
            <person name="Hildebrand F."/>
            <person name="Pallen M.J."/>
        </authorList>
    </citation>
    <scope>NUCLEOTIDE SEQUENCE</scope>
    <source>
        <strain evidence="3">ChiGjej4B4-7305</strain>
    </source>
</reference>
<evidence type="ECO:0000256" key="1">
    <source>
        <dbReference type="SAM" id="MobiDB-lite"/>
    </source>
</evidence>
<keyword evidence="2" id="KW-0812">Transmembrane</keyword>
<dbReference type="AlphaFoldDB" id="A0A9D2EGF5"/>
<evidence type="ECO:0000256" key="2">
    <source>
        <dbReference type="SAM" id="Phobius"/>
    </source>
</evidence>
<name>A0A9D2EGF5_9MICO</name>